<organism evidence="1 2">
    <name type="scientific">Paenibacillus wynnii</name>
    <dbReference type="NCBI Taxonomy" id="268407"/>
    <lineage>
        <taxon>Bacteria</taxon>
        <taxon>Bacillati</taxon>
        <taxon>Bacillota</taxon>
        <taxon>Bacilli</taxon>
        <taxon>Bacillales</taxon>
        <taxon>Paenibacillaceae</taxon>
        <taxon>Paenibacillus</taxon>
    </lineage>
</organism>
<reference evidence="1 2" key="1">
    <citation type="submission" date="2014-08" db="EMBL/GenBank/DDBJ databases">
        <authorList>
            <person name="den Bakker H.C."/>
        </authorList>
    </citation>
    <scope>NUCLEOTIDE SEQUENCE [LARGE SCALE GENOMIC DNA]</scope>
    <source>
        <strain evidence="1 2">DSM 18334</strain>
    </source>
</reference>
<dbReference type="STRING" id="268407.PWYN_27265"/>
<dbReference type="AlphaFoldDB" id="A0A098M9M3"/>
<dbReference type="Proteomes" id="UP000029734">
    <property type="component" value="Unassembled WGS sequence"/>
</dbReference>
<accession>A0A098M9M3</accession>
<evidence type="ECO:0000313" key="1">
    <source>
        <dbReference type="EMBL" id="KGE18232.1"/>
    </source>
</evidence>
<sequence length="65" mass="7406">MKMHVGQRVEIVYVDKVGKITQRQIEIKSLRDGMLRATCLSSGTPRVFRIDNILAWQPTKVKHAG</sequence>
<gene>
    <name evidence="1" type="ORF">PWYN_27265</name>
</gene>
<dbReference type="OrthoDB" id="2991134at2"/>
<dbReference type="eggNOG" id="COG2378">
    <property type="taxonomic scope" value="Bacteria"/>
</dbReference>
<evidence type="ECO:0000313" key="2">
    <source>
        <dbReference type="Proteomes" id="UP000029734"/>
    </source>
</evidence>
<comment type="caution">
    <text evidence="1">The sequence shown here is derived from an EMBL/GenBank/DDBJ whole genome shotgun (WGS) entry which is preliminary data.</text>
</comment>
<name>A0A098M9M3_9BACL</name>
<evidence type="ECO:0008006" key="3">
    <source>
        <dbReference type="Google" id="ProtNLM"/>
    </source>
</evidence>
<dbReference type="EMBL" id="JQCR01000003">
    <property type="protein sequence ID" value="KGE18232.1"/>
    <property type="molecule type" value="Genomic_DNA"/>
</dbReference>
<dbReference type="RefSeq" id="WP_036658147.1">
    <property type="nucleotide sequence ID" value="NZ_JQCR01000003.1"/>
</dbReference>
<proteinExistence type="predicted"/>
<keyword evidence="2" id="KW-1185">Reference proteome</keyword>
<protein>
    <recommendedName>
        <fullName evidence="3">WYL domain-containing protein</fullName>
    </recommendedName>
</protein>
<reference evidence="1 2" key="2">
    <citation type="submission" date="2014-10" db="EMBL/GenBank/DDBJ databases">
        <title>Comparative genomics of the Paenibacillus odorifer group.</title>
        <authorList>
            <person name="Tsai Y.-C."/>
            <person name="Martin N."/>
            <person name="Korlach J."/>
            <person name="Wiedmann M."/>
        </authorList>
    </citation>
    <scope>NUCLEOTIDE SEQUENCE [LARGE SCALE GENOMIC DNA]</scope>
    <source>
        <strain evidence="1 2">DSM 18334</strain>
    </source>
</reference>